<evidence type="ECO:0000313" key="1">
    <source>
        <dbReference type="EMBL" id="KAG2232920.1"/>
    </source>
</evidence>
<comment type="caution">
    <text evidence="1">The sequence shown here is derived from an EMBL/GenBank/DDBJ whole genome shotgun (WGS) entry which is preliminary data.</text>
</comment>
<dbReference type="EMBL" id="JAEPRE010000095">
    <property type="protein sequence ID" value="KAG2232920.1"/>
    <property type="molecule type" value="Genomic_DNA"/>
</dbReference>
<name>A0A8H7SQW5_9FUNG</name>
<gene>
    <name evidence="1" type="ORF">INT48_006174</name>
</gene>
<organism evidence="1 2">
    <name type="scientific">Thamnidium elegans</name>
    <dbReference type="NCBI Taxonomy" id="101142"/>
    <lineage>
        <taxon>Eukaryota</taxon>
        <taxon>Fungi</taxon>
        <taxon>Fungi incertae sedis</taxon>
        <taxon>Mucoromycota</taxon>
        <taxon>Mucoromycotina</taxon>
        <taxon>Mucoromycetes</taxon>
        <taxon>Mucorales</taxon>
        <taxon>Mucorineae</taxon>
        <taxon>Mucoraceae</taxon>
        <taxon>Thamnidium</taxon>
    </lineage>
</organism>
<accession>A0A8H7SQW5</accession>
<evidence type="ECO:0000313" key="2">
    <source>
        <dbReference type="Proteomes" id="UP000613177"/>
    </source>
</evidence>
<sequence>MSNNNNNTDLPWNMDSTNLLQDVFDNAFFDAAKLDFLIGEVSEIKSMLSRLLDMNSRNSFGFSFNPVSLGSGSRSVSTSRLQINPSSFEILNSQEKVDDIVSEAESNRGKRCYGRSNVSLKTGVATSNMKNLITAMCALWLEKENVTYGMATTEEDHKARHQDANASQGFRWSVMSREDRERMALVVEHIVLETLTNQACLPLNCAEDSWVACYLLSVANHNEGSRKAGRKSNVAIDVDKYLSPGMVEEVELPQ</sequence>
<keyword evidence="2" id="KW-1185">Reference proteome</keyword>
<proteinExistence type="predicted"/>
<protein>
    <submittedName>
        <fullName evidence="1">Uncharacterized protein</fullName>
    </submittedName>
</protein>
<dbReference type="AlphaFoldDB" id="A0A8H7SQW5"/>
<dbReference type="Proteomes" id="UP000613177">
    <property type="component" value="Unassembled WGS sequence"/>
</dbReference>
<reference evidence="1" key="1">
    <citation type="submission" date="2021-01" db="EMBL/GenBank/DDBJ databases">
        <title>Metabolic potential, ecology and presence of endohyphal bacteria is reflected in genomic diversity of Mucoromycotina.</title>
        <authorList>
            <person name="Muszewska A."/>
            <person name="Okrasinska A."/>
            <person name="Steczkiewicz K."/>
            <person name="Drgas O."/>
            <person name="Orlowska M."/>
            <person name="Perlinska-Lenart U."/>
            <person name="Aleksandrzak-Piekarczyk T."/>
            <person name="Szatraj K."/>
            <person name="Zielenkiewicz U."/>
            <person name="Pilsyk S."/>
            <person name="Malc E."/>
            <person name="Mieczkowski P."/>
            <person name="Kruszewska J.S."/>
            <person name="Biernat P."/>
            <person name="Pawlowska J."/>
        </authorList>
    </citation>
    <scope>NUCLEOTIDE SEQUENCE</scope>
    <source>
        <strain evidence="1">WA0000018081</strain>
    </source>
</reference>